<dbReference type="GO" id="GO:0051607">
    <property type="term" value="P:defense response to virus"/>
    <property type="evidence" value="ECO:0007669"/>
    <property type="project" value="UniProtKB-UniRule"/>
</dbReference>
<dbReference type="OrthoDB" id="9798176at2"/>
<dbReference type="GO" id="GO:0046872">
    <property type="term" value="F:metal ion binding"/>
    <property type="evidence" value="ECO:0007669"/>
    <property type="project" value="UniProtKB-UniRule"/>
</dbReference>
<dbReference type="Proteomes" id="UP000295765">
    <property type="component" value="Unassembled WGS sequence"/>
</dbReference>
<evidence type="ECO:0000313" key="11">
    <source>
        <dbReference type="Proteomes" id="UP000295765"/>
    </source>
</evidence>
<protein>
    <recommendedName>
        <fullName evidence="9">CRISPR-associated endoribonuclease Cas2</fullName>
        <ecNumber evidence="9">3.1.-.-</ecNumber>
    </recommendedName>
</protein>
<keyword evidence="11" id="KW-1185">Reference proteome</keyword>
<accession>A0A4R2KY04</accession>
<keyword evidence="5 9" id="KW-0255">Endonuclease</keyword>
<comment type="caution">
    <text evidence="10">The sequence shown here is derived from an EMBL/GenBank/DDBJ whole genome shotgun (WGS) entry which is preliminary data.</text>
</comment>
<proteinExistence type="inferred from homology"/>
<comment type="similarity">
    <text evidence="2 9">Belongs to the CRISPR-associated endoribonuclease Cas2 protein family.</text>
</comment>
<dbReference type="NCBIfam" id="TIGR01573">
    <property type="entry name" value="cas2"/>
    <property type="match status" value="1"/>
</dbReference>
<dbReference type="PANTHER" id="PTHR34405">
    <property type="entry name" value="CRISPR-ASSOCIATED ENDORIBONUCLEASE CAS2"/>
    <property type="match status" value="1"/>
</dbReference>
<evidence type="ECO:0000256" key="7">
    <source>
        <dbReference type="ARBA" id="ARBA00022842"/>
    </source>
</evidence>
<reference evidence="10 11" key="1">
    <citation type="submission" date="2019-03" db="EMBL/GenBank/DDBJ databases">
        <title>Genomic Encyclopedia of Type Strains, Phase IV (KMG-IV): sequencing the most valuable type-strain genomes for metagenomic binning, comparative biology and taxonomic classification.</title>
        <authorList>
            <person name="Goeker M."/>
        </authorList>
    </citation>
    <scope>NUCLEOTIDE SEQUENCE [LARGE SCALE GENOMIC DNA]</scope>
    <source>
        <strain evidence="10 11">DSM 25287</strain>
    </source>
</reference>
<evidence type="ECO:0000256" key="2">
    <source>
        <dbReference type="ARBA" id="ARBA00009959"/>
    </source>
</evidence>
<gene>
    <name evidence="9" type="primary">cas2</name>
    <name evidence="10" type="ORF">EV699_1221</name>
</gene>
<evidence type="ECO:0000313" key="10">
    <source>
        <dbReference type="EMBL" id="TCO78833.1"/>
    </source>
</evidence>
<sequence length="99" mass="11481">MPGAHEHLYVVVYDIRDSRRWRRVFRLMKGFGDWVQLSVFQCRLTRVRHAELVQLLDNLILHGHDHVILMDMGPADAIAPRVISLGQSYEPPERGPVIL</sequence>
<evidence type="ECO:0000256" key="1">
    <source>
        <dbReference type="ARBA" id="ARBA00001946"/>
    </source>
</evidence>
<comment type="subunit">
    <text evidence="9">Homodimer, forms a heterotetramer with a Cas1 homodimer.</text>
</comment>
<evidence type="ECO:0000256" key="4">
    <source>
        <dbReference type="ARBA" id="ARBA00022723"/>
    </source>
</evidence>
<evidence type="ECO:0000256" key="8">
    <source>
        <dbReference type="ARBA" id="ARBA00023118"/>
    </source>
</evidence>
<dbReference type="CDD" id="cd09725">
    <property type="entry name" value="Cas2_I_II_III"/>
    <property type="match status" value="1"/>
</dbReference>
<evidence type="ECO:0000256" key="5">
    <source>
        <dbReference type="ARBA" id="ARBA00022759"/>
    </source>
</evidence>
<dbReference type="HAMAP" id="MF_01471">
    <property type="entry name" value="Cas2"/>
    <property type="match status" value="1"/>
</dbReference>
<keyword evidence="7 9" id="KW-0460">Magnesium</keyword>
<keyword evidence="8 9" id="KW-0051">Antiviral defense</keyword>
<dbReference type="Gene3D" id="3.30.70.240">
    <property type="match status" value="1"/>
</dbReference>
<evidence type="ECO:0000256" key="3">
    <source>
        <dbReference type="ARBA" id="ARBA00022722"/>
    </source>
</evidence>
<dbReference type="GO" id="GO:0043571">
    <property type="term" value="P:maintenance of CRISPR repeat elements"/>
    <property type="evidence" value="ECO:0007669"/>
    <property type="project" value="UniProtKB-UniRule"/>
</dbReference>
<dbReference type="EC" id="3.1.-.-" evidence="9"/>
<comment type="cofactor">
    <cofactor evidence="1 9">
        <name>Mg(2+)</name>
        <dbReference type="ChEBI" id="CHEBI:18420"/>
    </cofactor>
</comment>
<keyword evidence="4 9" id="KW-0479">Metal-binding</keyword>
<evidence type="ECO:0000256" key="9">
    <source>
        <dbReference type="HAMAP-Rule" id="MF_01471"/>
    </source>
</evidence>
<dbReference type="AlphaFoldDB" id="A0A4R2KY04"/>
<dbReference type="GO" id="GO:0016787">
    <property type="term" value="F:hydrolase activity"/>
    <property type="evidence" value="ECO:0007669"/>
    <property type="project" value="UniProtKB-KW"/>
</dbReference>
<feature type="binding site" evidence="9">
    <location>
        <position position="14"/>
    </location>
    <ligand>
        <name>Mg(2+)</name>
        <dbReference type="ChEBI" id="CHEBI:18420"/>
        <note>catalytic</note>
    </ligand>
</feature>
<dbReference type="GO" id="GO:0004521">
    <property type="term" value="F:RNA endonuclease activity"/>
    <property type="evidence" value="ECO:0007669"/>
    <property type="project" value="InterPro"/>
</dbReference>
<dbReference type="RefSeq" id="WP_132544990.1">
    <property type="nucleotide sequence ID" value="NZ_SLWY01000022.1"/>
</dbReference>
<dbReference type="InterPro" id="IPR019199">
    <property type="entry name" value="Virulence_VapD/CRISPR_Cas2"/>
</dbReference>
<dbReference type="SUPFAM" id="SSF143430">
    <property type="entry name" value="TTP0101/SSO1404-like"/>
    <property type="match status" value="1"/>
</dbReference>
<keyword evidence="3 9" id="KW-0540">Nuclease</keyword>
<dbReference type="InterPro" id="IPR021127">
    <property type="entry name" value="CRISPR_associated_Cas2"/>
</dbReference>
<comment type="function">
    <text evidence="9">CRISPR (clustered regularly interspaced short palindromic repeat), is an adaptive immune system that provides protection against mobile genetic elements (viruses, transposable elements and conjugative plasmids). CRISPR clusters contain sequences complementary to antecedent mobile elements and target invading nucleic acids. CRISPR clusters are transcribed and processed into CRISPR RNA (crRNA). Functions as a ssRNA-specific endoribonuclease. Involved in the integration of spacer DNA into the CRISPR cassette.</text>
</comment>
<dbReference type="EMBL" id="SLWY01000022">
    <property type="protein sequence ID" value="TCO78833.1"/>
    <property type="molecule type" value="Genomic_DNA"/>
</dbReference>
<evidence type="ECO:0000256" key="6">
    <source>
        <dbReference type="ARBA" id="ARBA00022801"/>
    </source>
</evidence>
<keyword evidence="6 9" id="KW-0378">Hydrolase</keyword>
<organism evidence="10 11">
    <name type="scientific">Plasticicumulans lactativorans</name>
    <dbReference type="NCBI Taxonomy" id="1133106"/>
    <lineage>
        <taxon>Bacteria</taxon>
        <taxon>Pseudomonadati</taxon>
        <taxon>Pseudomonadota</taxon>
        <taxon>Gammaproteobacteria</taxon>
        <taxon>Candidatus Competibacteraceae</taxon>
        <taxon>Plasticicumulans</taxon>
    </lineage>
</organism>
<name>A0A4R2KY04_9GAMM</name>
<dbReference type="PANTHER" id="PTHR34405:SF3">
    <property type="entry name" value="CRISPR-ASSOCIATED ENDORIBONUCLEASE CAS2 3"/>
    <property type="match status" value="1"/>
</dbReference>
<dbReference type="Pfam" id="PF09827">
    <property type="entry name" value="CRISPR_Cas2"/>
    <property type="match status" value="1"/>
</dbReference>